<dbReference type="InterPro" id="IPR042266">
    <property type="entry name" value="PPPDE_sf"/>
</dbReference>
<dbReference type="Pfam" id="PF05903">
    <property type="entry name" value="Peptidase_C97"/>
    <property type="match status" value="1"/>
</dbReference>
<dbReference type="GO" id="GO:0008233">
    <property type="term" value="F:peptidase activity"/>
    <property type="evidence" value="ECO:0007669"/>
    <property type="project" value="UniProtKB-KW"/>
</dbReference>
<keyword evidence="2" id="KW-1185">Reference proteome</keyword>
<gene>
    <name evidence="1" type="ORF">BC936DRAFT_146006</name>
</gene>
<dbReference type="EMBL" id="RBNI01004839">
    <property type="protein sequence ID" value="RUP47209.1"/>
    <property type="molecule type" value="Genomic_DNA"/>
</dbReference>
<dbReference type="InterPro" id="IPR036249">
    <property type="entry name" value="Thioredoxin-like_sf"/>
</dbReference>
<evidence type="ECO:0000313" key="1">
    <source>
        <dbReference type="EMBL" id="RUP47209.1"/>
    </source>
</evidence>
<dbReference type="PROSITE" id="PS51858">
    <property type="entry name" value="PPPDE"/>
    <property type="match status" value="1"/>
</dbReference>
<name>A0A433D8M5_9FUNG</name>
<dbReference type="Proteomes" id="UP000268093">
    <property type="component" value="Unassembled WGS sequence"/>
</dbReference>
<organism evidence="1 2">
    <name type="scientific">Jimgerdemannia flammicorona</name>
    <dbReference type="NCBI Taxonomy" id="994334"/>
    <lineage>
        <taxon>Eukaryota</taxon>
        <taxon>Fungi</taxon>
        <taxon>Fungi incertae sedis</taxon>
        <taxon>Mucoromycota</taxon>
        <taxon>Mucoromycotina</taxon>
        <taxon>Endogonomycetes</taxon>
        <taxon>Endogonales</taxon>
        <taxon>Endogonaceae</taxon>
        <taxon>Jimgerdemannia</taxon>
    </lineage>
</organism>
<dbReference type="GO" id="GO:0070646">
    <property type="term" value="P:protein modification by small protein removal"/>
    <property type="evidence" value="ECO:0007669"/>
    <property type="project" value="TreeGrafter"/>
</dbReference>
<sequence>MASLVKLFVYDLSQGMARQMSLGLTGRQIDGIWHTSVVVFGQEFYYGQGIFVSPPGTTVHGRPVETIDMGETHLPPEVFMEYIDNLRSTYTAEKYHLLDNNCNNFTNDVCQFLTGKSIPSHITSLPADFLNTPFGQTLRPMIESFFSPSAHAPTAASTTPFAPSPSSALPAVISASASPLQTATSLSALTHHLTTNRAAVVFFTSATCPPCRMIEPEYERLVTEKNDTMRGKGRVIGVKVDTGVAFDAASKYSVRATPTFKFFLDGKEFHEFKGANASELKSSLDFLVWTAYPPHPHTLIQSLRHIPSLSTAPILFSAIGNLDSLFGKLDSVAKDAGAEISPDERSVLDKVKALLVQKKEGKPPATDLNVDKWDATFARLLFILPLQNHFPLLDLLRLLLLEKRVAAFYSRNPDTIIEVLQRVNVTNDAPANVDGTQNNPPKSLVLMTLRVVCNTFSNPALPETHLLSPSPAAHRASLTALLVSSLLSTDATVRQTAASLAFNIAAWVAHGRTGENVGGASGTVATAAAWVEDEDWEIEVASAVVGAVETETEEEIVHRLVSTLAHLLYLVPQESALPNLVTVLGVPEIIEAKIKNGIVKGEKVKAVCGEVVVVLKKSLEAGEGK</sequence>
<dbReference type="PROSITE" id="PS51396">
    <property type="entry name" value="PUL"/>
    <property type="match status" value="1"/>
</dbReference>
<dbReference type="Gene3D" id="3.40.30.10">
    <property type="entry name" value="Glutaredoxin"/>
    <property type="match status" value="1"/>
</dbReference>
<dbReference type="OrthoDB" id="21221at2759"/>
<dbReference type="InterPro" id="IPR017937">
    <property type="entry name" value="Thioredoxin_CS"/>
</dbReference>
<dbReference type="Gene3D" id="3.90.1720.30">
    <property type="entry name" value="PPPDE domains"/>
    <property type="match status" value="1"/>
</dbReference>
<dbReference type="InterPro" id="IPR013766">
    <property type="entry name" value="Thioredoxin_domain"/>
</dbReference>
<dbReference type="CDD" id="cd02947">
    <property type="entry name" value="TRX_family"/>
    <property type="match status" value="1"/>
</dbReference>
<dbReference type="Gene3D" id="1.25.10.10">
    <property type="entry name" value="Leucine-rich Repeat Variant"/>
    <property type="match status" value="1"/>
</dbReference>
<dbReference type="Pfam" id="PF00085">
    <property type="entry name" value="Thioredoxin"/>
    <property type="match status" value="1"/>
</dbReference>
<dbReference type="GO" id="GO:0006508">
    <property type="term" value="P:proteolysis"/>
    <property type="evidence" value="ECO:0007669"/>
    <property type="project" value="UniProtKB-KW"/>
</dbReference>
<evidence type="ECO:0000313" key="2">
    <source>
        <dbReference type="Proteomes" id="UP000268093"/>
    </source>
</evidence>
<dbReference type="InterPro" id="IPR008580">
    <property type="entry name" value="PPPDE_dom"/>
</dbReference>
<accession>A0A433D8M5</accession>
<protein>
    <submittedName>
        <fullName evidence="1">DUF862-domain-containing protein</fullName>
    </submittedName>
</protein>
<reference evidence="1 2" key="1">
    <citation type="journal article" date="2018" name="New Phytol.">
        <title>Phylogenomics of Endogonaceae and evolution of mycorrhizas within Mucoromycota.</title>
        <authorList>
            <person name="Chang Y."/>
            <person name="Desiro A."/>
            <person name="Na H."/>
            <person name="Sandor L."/>
            <person name="Lipzen A."/>
            <person name="Clum A."/>
            <person name="Barry K."/>
            <person name="Grigoriev I.V."/>
            <person name="Martin F.M."/>
            <person name="Stajich J.E."/>
            <person name="Smith M.E."/>
            <person name="Bonito G."/>
            <person name="Spatafora J.W."/>
        </authorList>
    </citation>
    <scope>NUCLEOTIDE SEQUENCE [LARGE SCALE GENOMIC DNA]</scope>
    <source>
        <strain evidence="1 2">GMNB39</strain>
    </source>
</reference>
<dbReference type="SUPFAM" id="SSF52833">
    <property type="entry name" value="Thioredoxin-like"/>
    <property type="match status" value="1"/>
</dbReference>
<dbReference type="PROSITE" id="PS00194">
    <property type="entry name" value="THIOREDOXIN_1"/>
    <property type="match status" value="1"/>
</dbReference>
<dbReference type="PANTHER" id="PTHR12378">
    <property type="entry name" value="DESUMOYLATING ISOPEPTIDASE"/>
    <property type="match status" value="1"/>
</dbReference>
<dbReference type="InterPro" id="IPR011989">
    <property type="entry name" value="ARM-like"/>
</dbReference>
<dbReference type="Pfam" id="PF08324">
    <property type="entry name" value="PUL"/>
    <property type="match status" value="1"/>
</dbReference>
<dbReference type="SMART" id="SM01179">
    <property type="entry name" value="DUF862"/>
    <property type="match status" value="1"/>
</dbReference>
<proteinExistence type="predicted"/>
<dbReference type="PROSITE" id="PS51352">
    <property type="entry name" value="THIOREDOXIN_2"/>
    <property type="match status" value="1"/>
</dbReference>
<dbReference type="InterPro" id="IPR013535">
    <property type="entry name" value="PUL_dom"/>
</dbReference>
<comment type="caution">
    <text evidence="1">The sequence shown here is derived from an EMBL/GenBank/DDBJ whole genome shotgun (WGS) entry which is preliminary data.</text>
</comment>
<dbReference type="PANTHER" id="PTHR12378:SF7">
    <property type="entry name" value="DESUMOYLATING ISOPEPTIDASE 1"/>
    <property type="match status" value="1"/>
</dbReference>